<organism evidence="3 4">
    <name type="scientific">Rhodohalobacter mucosus</name>
    <dbReference type="NCBI Taxonomy" id="2079485"/>
    <lineage>
        <taxon>Bacteria</taxon>
        <taxon>Pseudomonadati</taxon>
        <taxon>Balneolota</taxon>
        <taxon>Balneolia</taxon>
        <taxon>Balneolales</taxon>
        <taxon>Balneolaceae</taxon>
        <taxon>Rhodohalobacter</taxon>
    </lineage>
</organism>
<keyword evidence="4" id="KW-1185">Reference proteome</keyword>
<dbReference type="PRINTS" id="PR01438">
    <property type="entry name" value="UNVRSLSTRESS"/>
</dbReference>
<dbReference type="OrthoDB" id="9788959at2"/>
<accession>A0A316TVM9</accession>
<evidence type="ECO:0000259" key="2">
    <source>
        <dbReference type="Pfam" id="PF00582"/>
    </source>
</evidence>
<reference evidence="3 4" key="1">
    <citation type="submission" date="2018-05" db="EMBL/GenBank/DDBJ databases">
        <title>Rhodohalobacter halophilus gen. nov., sp. nov., a moderately halophilic member of the family Balneolaceae.</title>
        <authorList>
            <person name="Liu Z.-W."/>
        </authorList>
    </citation>
    <scope>NUCLEOTIDE SEQUENCE [LARGE SCALE GENOMIC DNA]</scope>
    <source>
        <strain evidence="3 4">8A47</strain>
    </source>
</reference>
<dbReference type="Pfam" id="PF00582">
    <property type="entry name" value="Usp"/>
    <property type="match status" value="1"/>
</dbReference>
<dbReference type="InterPro" id="IPR006016">
    <property type="entry name" value="UspA"/>
</dbReference>
<sequence length="280" mass="31850">MSIYSTILVPTDFSRKSESAIRYACEIALCTGTDILFMNVVEPPYDFPSRMEETIEHQKGENAARLEKLINDLHSVDDFRFIKMKGTVKVGNVGIEILKSVKEGKFGLICVGLGGDQDLKKTLYGSITNKLLLESPIPVFAISKHSSYREPRQLLFATDFRERDLKPAKQARKLARDLGAVLRVVHIMEEEERDLSIEREFAQKLRDAFRNPEFEIEYFKDSSFIDGILHVIGNDKQTVIVTTRYRQSFLEWLVSKSSARTLAQTTAAPLLLFPGNRKKA</sequence>
<evidence type="ECO:0000313" key="4">
    <source>
        <dbReference type="Proteomes" id="UP000245533"/>
    </source>
</evidence>
<comment type="caution">
    <text evidence="3">The sequence shown here is derived from an EMBL/GenBank/DDBJ whole genome shotgun (WGS) entry which is preliminary data.</text>
</comment>
<evidence type="ECO:0000313" key="3">
    <source>
        <dbReference type="EMBL" id="PWN06562.1"/>
    </source>
</evidence>
<comment type="similarity">
    <text evidence="1">Belongs to the universal stress protein A family.</text>
</comment>
<gene>
    <name evidence="3" type="ORF">DDZ15_08560</name>
</gene>
<name>A0A316TVM9_9BACT</name>
<proteinExistence type="inferred from homology"/>
<feature type="domain" description="UspA" evidence="2">
    <location>
        <begin position="4"/>
        <end position="141"/>
    </location>
</feature>
<dbReference type="PANTHER" id="PTHR46268">
    <property type="entry name" value="STRESS RESPONSE PROTEIN NHAX"/>
    <property type="match status" value="1"/>
</dbReference>
<dbReference type="Gene3D" id="3.40.50.12370">
    <property type="match status" value="1"/>
</dbReference>
<dbReference type="CDD" id="cd00293">
    <property type="entry name" value="USP-like"/>
    <property type="match status" value="1"/>
</dbReference>
<protein>
    <recommendedName>
        <fullName evidence="2">UspA domain-containing protein</fullName>
    </recommendedName>
</protein>
<dbReference type="EMBL" id="QGGB01000006">
    <property type="protein sequence ID" value="PWN06562.1"/>
    <property type="molecule type" value="Genomic_DNA"/>
</dbReference>
<dbReference type="PANTHER" id="PTHR46268:SF6">
    <property type="entry name" value="UNIVERSAL STRESS PROTEIN UP12"/>
    <property type="match status" value="1"/>
</dbReference>
<dbReference type="InterPro" id="IPR006015">
    <property type="entry name" value="Universal_stress_UspA"/>
</dbReference>
<dbReference type="Proteomes" id="UP000245533">
    <property type="component" value="Unassembled WGS sequence"/>
</dbReference>
<dbReference type="AlphaFoldDB" id="A0A316TVM9"/>
<evidence type="ECO:0000256" key="1">
    <source>
        <dbReference type="ARBA" id="ARBA00008791"/>
    </source>
</evidence>
<dbReference type="SUPFAM" id="SSF52402">
    <property type="entry name" value="Adenine nucleotide alpha hydrolases-like"/>
    <property type="match status" value="2"/>
</dbReference>
<dbReference type="RefSeq" id="WP_109646677.1">
    <property type="nucleotide sequence ID" value="NZ_QGGB01000006.1"/>
</dbReference>